<organism evidence="2 3">
    <name type="scientific">Paraglaciecola arctica BSs20135</name>
    <dbReference type="NCBI Taxonomy" id="493475"/>
    <lineage>
        <taxon>Bacteria</taxon>
        <taxon>Pseudomonadati</taxon>
        <taxon>Pseudomonadota</taxon>
        <taxon>Gammaproteobacteria</taxon>
        <taxon>Alteromonadales</taxon>
        <taxon>Alteromonadaceae</taxon>
        <taxon>Paraglaciecola</taxon>
    </lineage>
</organism>
<evidence type="ECO:0000313" key="3">
    <source>
        <dbReference type="Proteomes" id="UP000006327"/>
    </source>
</evidence>
<dbReference type="RefSeq" id="WP_007624698.1">
    <property type="nucleotide sequence ID" value="NZ_BAEO01000062.1"/>
</dbReference>
<dbReference type="AlphaFoldDB" id="K6YTS9"/>
<feature type="compositionally biased region" description="Polar residues" evidence="1">
    <location>
        <begin position="34"/>
        <end position="48"/>
    </location>
</feature>
<proteinExistence type="predicted"/>
<sequence length="357" mass="39965">MLRIFAIIIFTFSLLGCGGGDSSSSSDENSSSNTNIDTGSSGTDNPSSKSYRLVTIIGDYDNNGNEDGRMEFEYDSIGRLINHKIIYDGDDELDKVWVWAEGTGKDSTKSKMLDETTITYENSTDGQVKTVTQRVETTISGSNSVTTTNHWDVYNSDNLLSAIESEIVEYGTIVNTSLEYDGTKLTSSTQNGAGYDRSTVYVYDANNRVIESKNGTEADATQFSGSRYTYTSDGKMKSITEGEFNTTLANPVVKLTHYWENFFDGDKVDSFIRKFNHHGDGSVGERYDLIYHEDGYIEEVHFDLDDDGTIDGKETWVFEEQPCVLTWNFIPGHVWTVATGSMEDSLHYFYYSRMACM</sequence>
<dbReference type="Gene3D" id="2.180.10.10">
    <property type="entry name" value="RHS repeat-associated core"/>
    <property type="match status" value="1"/>
</dbReference>
<comment type="caution">
    <text evidence="2">The sequence shown here is derived from an EMBL/GenBank/DDBJ whole genome shotgun (WGS) entry which is preliminary data.</text>
</comment>
<dbReference type="OrthoDB" id="5925106at2"/>
<evidence type="ECO:0000313" key="2">
    <source>
        <dbReference type="EMBL" id="GAC21577.1"/>
    </source>
</evidence>
<evidence type="ECO:0008006" key="4">
    <source>
        <dbReference type="Google" id="ProtNLM"/>
    </source>
</evidence>
<dbReference type="STRING" id="493475.GARC_4635"/>
<accession>K6YTS9</accession>
<name>K6YTS9_9ALTE</name>
<dbReference type="PROSITE" id="PS51257">
    <property type="entry name" value="PROKAR_LIPOPROTEIN"/>
    <property type="match status" value="1"/>
</dbReference>
<feature type="region of interest" description="Disordered" evidence="1">
    <location>
        <begin position="23"/>
        <end position="48"/>
    </location>
</feature>
<keyword evidence="3" id="KW-1185">Reference proteome</keyword>
<evidence type="ECO:0000256" key="1">
    <source>
        <dbReference type="SAM" id="MobiDB-lite"/>
    </source>
</evidence>
<dbReference type="EMBL" id="BAEO01000062">
    <property type="protein sequence ID" value="GAC21577.1"/>
    <property type="molecule type" value="Genomic_DNA"/>
</dbReference>
<feature type="compositionally biased region" description="Low complexity" evidence="1">
    <location>
        <begin position="23"/>
        <end position="33"/>
    </location>
</feature>
<gene>
    <name evidence="2" type="ORF">GARC_4635</name>
</gene>
<protein>
    <recommendedName>
        <fullName evidence="4">YD repeat-containing protein</fullName>
    </recommendedName>
</protein>
<dbReference type="Proteomes" id="UP000006327">
    <property type="component" value="Unassembled WGS sequence"/>
</dbReference>
<reference evidence="2 3" key="1">
    <citation type="journal article" date="2017" name="Antonie Van Leeuwenhoek">
        <title>Rhizobium rhizosphaerae sp. nov., a novel species isolated from rice rhizosphere.</title>
        <authorList>
            <person name="Zhao J.J."/>
            <person name="Zhang J."/>
            <person name="Zhang R.J."/>
            <person name="Zhang C.W."/>
            <person name="Yin H.Q."/>
            <person name="Zhang X.X."/>
        </authorList>
    </citation>
    <scope>NUCLEOTIDE SEQUENCE [LARGE SCALE GENOMIC DNA]</scope>
    <source>
        <strain evidence="2 3">BSs20135</strain>
    </source>
</reference>